<feature type="region of interest" description="Disordered" evidence="1">
    <location>
        <begin position="1"/>
        <end position="31"/>
    </location>
</feature>
<name>A0A0J6YB82_COCIT</name>
<evidence type="ECO:0000256" key="1">
    <source>
        <dbReference type="SAM" id="MobiDB-lite"/>
    </source>
</evidence>
<feature type="compositionally biased region" description="Pro residues" evidence="1">
    <location>
        <begin position="20"/>
        <end position="31"/>
    </location>
</feature>
<proteinExistence type="predicted"/>
<organism evidence="2 3">
    <name type="scientific">Coccidioides immitis RMSCC 2394</name>
    <dbReference type="NCBI Taxonomy" id="404692"/>
    <lineage>
        <taxon>Eukaryota</taxon>
        <taxon>Fungi</taxon>
        <taxon>Dikarya</taxon>
        <taxon>Ascomycota</taxon>
        <taxon>Pezizomycotina</taxon>
        <taxon>Eurotiomycetes</taxon>
        <taxon>Eurotiomycetidae</taxon>
        <taxon>Onygenales</taxon>
        <taxon>Onygenaceae</taxon>
        <taxon>Coccidioides</taxon>
    </lineage>
</organism>
<dbReference type="AlphaFoldDB" id="A0A0J6YB82"/>
<evidence type="ECO:0000313" key="3">
    <source>
        <dbReference type="Proteomes" id="UP000054565"/>
    </source>
</evidence>
<dbReference type="EMBL" id="DS028094">
    <property type="protein sequence ID" value="KMP04048.1"/>
    <property type="molecule type" value="Genomic_DNA"/>
</dbReference>
<evidence type="ECO:0000313" key="2">
    <source>
        <dbReference type="EMBL" id="KMP04048.1"/>
    </source>
</evidence>
<dbReference type="Proteomes" id="UP000054565">
    <property type="component" value="Unassembled WGS sequence"/>
</dbReference>
<accession>A0A0J6YB82</accession>
<gene>
    <name evidence="2" type="ORF">CIRG_03739</name>
</gene>
<protein>
    <submittedName>
        <fullName evidence="2">Uncharacterized protein</fullName>
    </submittedName>
</protein>
<reference evidence="3" key="1">
    <citation type="journal article" date="2010" name="Genome Res.">
        <title>Population genomic sequencing of Coccidioides fungi reveals recent hybridization and transposon control.</title>
        <authorList>
            <person name="Neafsey D.E."/>
            <person name="Barker B.M."/>
            <person name="Sharpton T.J."/>
            <person name="Stajich J.E."/>
            <person name="Park D.J."/>
            <person name="Whiston E."/>
            <person name="Hung C.-Y."/>
            <person name="McMahan C."/>
            <person name="White J."/>
            <person name="Sykes S."/>
            <person name="Heiman D."/>
            <person name="Young S."/>
            <person name="Zeng Q."/>
            <person name="Abouelleil A."/>
            <person name="Aftuck L."/>
            <person name="Bessette D."/>
            <person name="Brown A."/>
            <person name="FitzGerald M."/>
            <person name="Lui A."/>
            <person name="Macdonald J.P."/>
            <person name="Priest M."/>
            <person name="Orbach M.J."/>
            <person name="Galgiani J.N."/>
            <person name="Kirkland T.N."/>
            <person name="Cole G.T."/>
            <person name="Birren B.W."/>
            <person name="Henn M.R."/>
            <person name="Taylor J.W."/>
            <person name="Rounsley S.D."/>
        </authorList>
    </citation>
    <scope>NUCLEOTIDE SEQUENCE [LARGE SCALE GENOMIC DNA]</scope>
    <source>
        <strain evidence="3">RMSCC 2394</strain>
    </source>
</reference>
<sequence length="100" mass="11140">MTPQSTGVRLWPVGEGGGRPAPPPNQFLKPPPHSTYIQTWPAAFVNIRMQVFRDTAPPMIPGSGSCPGRLVIQHRFLHRVTRQSRAYTSILKVWTPNLLA</sequence>